<proteinExistence type="predicted"/>
<feature type="domain" description="DnaJ homologue subfamily C member 28 conserved" evidence="2">
    <location>
        <begin position="280"/>
        <end position="350"/>
    </location>
</feature>
<dbReference type="InterPro" id="IPR018961">
    <property type="entry name" value="DnaJ_homolog_subfam-C_membr-28"/>
</dbReference>
<evidence type="ECO:0000313" key="3">
    <source>
        <dbReference type="EMBL" id="TFK46932.1"/>
    </source>
</evidence>
<dbReference type="EMBL" id="ML213526">
    <property type="protein sequence ID" value="TFK46932.1"/>
    <property type="molecule type" value="Genomic_DNA"/>
</dbReference>
<dbReference type="PANTHER" id="PTHR39394:SF1">
    <property type="entry name" value="DNAJ HOMOLOGUE SUBFAMILY C MEMBER 28 CONSERVED DOMAIN-CONTAINING PROTEIN"/>
    <property type="match status" value="1"/>
</dbReference>
<reference evidence="3 4" key="1">
    <citation type="journal article" date="2019" name="Nat. Ecol. Evol.">
        <title>Megaphylogeny resolves global patterns of mushroom evolution.</title>
        <authorList>
            <person name="Varga T."/>
            <person name="Krizsan K."/>
            <person name="Foldi C."/>
            <person name="Dima B."/>
            <person name="Sanchez-Garcia M."/>
            <person name="Sanchez-Ramirez S."/>
            <person name="Szollosi G.J."/>
            <person name="Szarkandi J.G."/>
            <person name="Papp V."/>
            <person name="Albert L."/>
            <person name="Andreopoulos W."/>
            <person name="Angelini C."/>
            <person name="Antonin V."/>
            <person name="Barry K.W."/>
            <person name="Bougher N.L."/>
            <person name="Buchanan P."/>
            <person name="Buyck B."/>
            <person name="Bense V."/>
            <person name="Catcheside P."/>
            <person name="Chovatia M."/>
            <person name="Cooper J."/>
            <person name="Damon W."/>
            <person name="Desjardin D."/>
            <person name="Finy P."/>
            <person name="Geml J."/>
            <person name="Haridas S."/>
            <person name="Hughes K."/>
            <person name="Justo A."/>
            <person name="Karasinski D."/>
            <person name="Kautmanova I."/>
            <person name="Kiss B."/>
            <person name="Kocsube S."/>
            <person name="Kotiranta H."/>
            <person name="LaButti K.M."/>
            <person name="Lechner B.E."/>
            <person name="Liimatainen K."/>
            <person name="Lipzen A."/>
            <person name="Lukacs Z."/>
            <person name="Mihaltcheva S."/>
            <person name="Morgado L.N."/>
            <person name="Niskanen T."/>
            <person name="Noordeloos M.E."/>
            <person name="Ohm R.A."/>
            <person name="Ortiz-Santana B."/>
            <person name="Ovrebo C."/>
            <person name="Racz N."/>
            <person name="Riley R."/>
            <person name="Savchenko A."/>
            <person name="Shiryaev A."/>
            <person name="Soop K."/>
            <person name="Spirin V."/>
            <person name="Szebenyi C."/>
            <person name="Tomsovsky M."/>
            <person name="Tulloss R.E."/>
            <person name="Uehling J."/>
            <person name="Grigoriev I.V."/>
            <person name="Vagvolgyi C."/>
            <person name="Papp T."/>
            <person name="Martin F.M."/>
            <person name="Miettinen O."/>
            <person name="Hibbett D.S."/>
            <person name="Nagy L.G."/>
        </authorList>
    </citation>
    <scope>NUCLEOTIDE SEQUENCE [LARGE SCALE GENOMIC DNA]</scope>
    <source>
        <strain evidence="3 4">OMC1185</strain>
    </source>
</reference>
<dbReference type="PANTHER" id="PTHR39394">
    <property type="entry name" value="YALI0E31793P"/>
    <property type="match status" value="1"/>
</dbReference>
<evidence type="ECO:0000259" key="2">
    <source>
        <dbReference type="Pfam" id="PF09350"/>
    </source>
</evidence>
<dbReference type="OrthoDB" id="547796at2759"/>
<keyword evidence="4" id="KW-1185">Reference proteome</keyword>
<accession>A0A5C3MNH2</accession>
<dbReference type="Pfam" id="PF09350">
    <property type="entry name" value="DJC28_CD"/>
    <property type="match status" value="1"/>
</dbReference>
<organism evidence="3 4">
    <name type="scientific">Heliocybe sulcata</name>
    <dbReference type="NCBI Taxonomy" id="5364"/>
    <lineage>
        <taxon>Eukaryota</taxon>
        <taxon>Fungi</taxon>
        <taxon>Dikarya</taxon>
        <taxon>Basidiomycota</taxon>
        <taxon>Agaricomycotina</taxon>
        <taxon>Agaricomycetes</taxon>
        <taxon>Gloeophyllales</taxon>
        <taxon>Gloeophyllaceae</taxon>
        <taxon>Heliocybe</taxon>
    </lineage>
</organism>
<evidence type="ECO:0000313" key="4">
    <source>
        <dbReference type="Proteomes" id="UP000305948"/>
    </source>
</evidence>
<dbReference type="STRING" id="5364.A0A5C3MNH2"/>
<gene>
    <name evidence="3" type="ORF">OE88DRAFT_840057</name>
</gene>
<protein>
    <recommendedName>
        <fullName evidence="2">DnaJ homologue subfamily C member 28 conserved domain-containing protein</fullName>
    </recommendedName>
</protein>
<feature type="compositionally biased region" description="Polar residues" evidence="1">
    <location>
        <begin position="19"/>
        <end position="48"/>
    </location>
</feature>
<name>A0A5C3MNH2_9AGAM</name>
<sequence>MTLTTTTATSLPLKRSTRRILSSSRARRFSQNVRRSSDEQQQSGSASSKLFADAAREEADEAEALAKRARNPLLEKHENWTGEESMQDAVLRMLVDKYKPLRSGPIRTADEKLKQAPPKVTEPDTPAVVSSSATVAEVDDGGSLIQVTATTTTATDGTGAATTTVTATSTEAPRIQTNSFLPGIEGHRPWHTTFTVPSHATASIKLGNIPPPKKRVPSLPMDEKAQRKAREDKKRAINVTRLTGARESAIDYRMGIRDPKAQGAPGGRPNPVSVKGWQGLVEERIERARLEGHFNKISGRGKPLTRQQDEGNPFIAREEFLMNRIVKRQGAAPPWVELQTELEAAATSFREILRQSWTRRAIRTLTMSHPLVHLSTLTLTSVTTLRDQEWEERERSYHATALDELNGLVRRYNGVAPYAVRRSYYTIEEELEKAYRESGEEILKGVHERFKRSGKPVDMMGVGDEEERRSGGGAGVGSFEVIRLRDVIREWFGWGGKKQAG</sequence>
<dbReference type="Proteomes" id="UP000305948">
    <property type="component" value="Unassembled WGS sequence"/>
</dbReference>
<evidence type="ECO:0000256" key="1">
    <source>
        <dbReference type="SAM" id="MobiDB-lite"/>
    </source>
</evidence>
<feature type="region of interest" description="Disordered" evidence="1">
    <location>
        <begin position="1"/>
        <end position="63"/>
    </location>
</feature>
<dbReference type="AlphaFoldDB" id="A0A5C3MNH2"/>